<name>A0A7J4TL52_9EURY</name>
<accession>A0A7J4TL52</accession>
<dbReference type="AlphaFoldDB" id="A0A7J4TL52"/>
<gene>
    <name evidence="1" type="ORF">HA271_05390</name>
</gene>
<sequence>MEFNLDLEYGLFEFWILILTRKLIKSNVLDPLGKSINDLPFADWNPIPVTENFSGFFFKMFLVLFLYQIRPELPIFWHAV</sequence>
<dbReference type="Proteomes" id="UP000586031">
    <property type="component" value="Unassembled WGS sequence"/>
</dbReference>
<reference evidence="2" key="1">
    <citation type="journal article" date="2020" name="bioRxiv">
        <title>A rank-normalized archaeal taxonomy based on genome phylogeny resolves widespread incomplete and uneven classifications.</title>
        <authorList>
            <person name="Rinke C."/>
            <person name="Chuvochina M."/>
            <person name="Mussig A.J."/>
            <person name="Chaumeil P.-A."/>
            <person name="Waite D.W."/>
            <person name="Whitman W.B."/>
            <person name="Parks D.H."/>
            <person name="Hugenholtz P."/>
        </authorList>
    </citation>
    <scope>NUCLEOTIDE SEQUENCE [LARGE SCALE GENOMIC DNA]</scope>
</reference>
<proteinExistence type="predicted"/>
<dbReference type="EMBL" id="DUHE01000154">
    <property type="protein sequence ID" value="HII84263.1"/>
    <property type="molecule type" value="Genomic_DNA"/>
</dbReference>
<organism evidence="1 2">
    <name type="scientific">Methanobacterium subterraneum</name>
    <dbReference type="NCBI Taxonomy" id="59277"/>
    <lineage>
        <taxon>Archaea</taxon>
        <taxon>Methanobacteriati</taxon>
        <taxon>Methanobacteriota</taxon>
        <taxon>Methanomada group</taxon>
        <taxon>Methanobacteria</taxon>
        <taxon>Methanobacteriales</taxon>
        <taxon>Methanobacteriaceae</taxon>
        <taxon>Methanobacterium</taxon>
    </lineage>
</organism>
<evidence type="ECO:0000313" key="1">
    <source>
        <dbReference type="EMBL" id="HII84263.1"/>
    </source>
</evidence>
<evidence type="ECO:0000313" key="2">
    <source>
        <dbReference type="Proteomes" id="UP000586031"/>
    </source>
</evidence>
<comment type="caution">
    <text evidence="1">The sequence shown here is derived from an EMBL/GenBank/DDBJ whole genome shotgun (WGS) entry which is preliminary data.</text>
</comment>
<protein>
    <submittedName>
        <fullName evidence="1">Uncharacterized protein</fullName>
    </submittedName>
</protein>